<evidence type="ECO:0000313" key="4">
    <source>
        <dbReference type="EMBL" id="CAE7739423.1"/>
    </source>
</evidence>
<feature type="compositionally biased region" description="Low complexity" evidence="2">
    <location>
        <begin position="871"/>
        <end position="894"/>
    </location>
</feature>
<evidence type="ECO:0000259" key="3">
    <source>
        <dbReference type="PROSITE" id="PS50103"/>
    </source>
</evidence>
<feature type="domain" description="C3H1-type" evidence="3">
    <location>
        <begin position="918"/>
        <end position="945"/>
    </location>
</feature>
<keyword evidence="1" id="KW-0862">Zinc</keyword>
<dbReference type="EMBL" id="CAJNJA010037863">
    <property type="protein sequence ID" value="CAE7739423.1"/>
    <property type="molecule type" value="Genomic_DNA"/>
</dbReference>
<keyword evidence="5" id="KW-1185">Reference proteome</keyword>
<feature type="zinc finger region" description="C3H1-type" evidence="1">
    <location>
        <begin position="918"/>
        <end position="945"/>
    </location>
</feature>
<dbReference type="OrthoDB" id="448268at2759"/>
<evidence type="ECO:0000256" key="2">
    <source>
        <dbReference type="SAM" id="MobiDB-lite"/>
    </source>
</evidence>
<dbReference type="InterPro" id="IPR015943">
    <property type="entry name" value="WD40/YVTN_repeat-like_dom_sf"/>
</dbReference>
<evidence type="ECO:0000256" key="1">
    <source>
        <dbReference type="PROSITE-ProRule" id="PRU00723"/>
    </source>
</evidence>
<gene>
    <name evidence="4" type="primary">GIP</name>
    <name evidence="4" type="ORF">SNEC2469_LOCUS21362</name>
</gene>
<dbReference type="AlphaFoldDB" id="A0A812XMC6"/>
<name>A0A812XMC6_9DINO</name>
<feature type="region of interest" description="Disordered" evidence="2">
    <location>
        <begin position="960"/>
        <end position="1028"/>
    </location>
</feature>
<accession>A0A812XMC6</accession>
<keyword evidence="1" id="KW-0479">Metal-binding</keyword>
<feature type="compositionally biased region" description="Low complexity" evidence="2">
    <location>
        <begin position="987"/>
        <end position="1026"/>
    </location>
</feature>
<dbReference type="Gene3D" id="2.130.10.10">
    <property type="entry name" value="YVTN repeat-like/Quinoprotein amine dehydrogenase"/>
    <property type="match status" value="1"/>
</dbReference>
<dbReference type="InterPro" id="IPR000571">
    <property type="entry name" value="Znf_CCCH"/>
</dbReference>
<keyword evidence="1" id="KW-0863">Zinc-finger</keyword>
<sequence>MSAAFDRDAKHFWPFWLSREYGANFASLSIGSELTQVTVSCDGTKIAAAQSGGQIQTSSDGNECAAVGEVQDWQGVSMSSDASVMAAIVSNGSIWTSNDGGANWTEDTSEGSAKMWNRILVQSDGSAVFATVTNSGLWKGEEISSISSFTRLMCFLNTQDLKRFGGVGQKLGTGKEENEKESSFPRGLEVNGIRVALILIWSGRGILASFMLPDREGPLTVWWLKYEENEDLRSEGPRLEGESAGPNYGAIPQEEQGPGVFSCWYRCGYLPRGLASPAGFLGGTSSTRSPGNKDYFDETAVGGSKRPNDGAQAAGGVFDPLEGPQMRTVLAAFLENLCKKRYVSRCTVELAGVQKELRLMVSEYQAAIHSLFLMVLAYQPAIHSPSHMVLAYQVTIHKLSHMVLAYQTAIHRLFHMVLAYQAAIHRLSHMVLAYQLAIRSPFHMVLAYQLAIRSPFHMVLAYQAAIRSPFHMVLAYQAAIRSLSHMVLVYQPAIRSLFHMVLAYLVAISLGALTDDEAGVASLGAARGRLEFSGLFRLRRGHAQEDVQAYRLPAYRESRTFGDYEVGVPPGLEGATTHHVPDPLPPQPTATNIPAAPVNENKEPSPLDVLITGMSQLQQVLLKKNEVMEIDMKGTPELPKLGEYTPETGAIDFQDFLYLVEQQIGSLASGAGEWWQKTLEVSQAAYSEYQMLSPVKRLGVKAQLTPELRDEKYKRLERKVAAMLLSALPKGVKDDLIAYRDQGVHQILYRLMVIFQPGGAQDRAQILRQLDVSESAAGPPEAVLAIRRWYRLLQRASDLGVTLPDESIQVRSLSTIVRKTSEQNADFKFRLALARTELQIDTRPNQQNVLKYMQHLLAELEQLGSTTKKGTPVTTPAASTTTPPSTTATTPSTTLKGLQGTEAVSKAAAKPKAAPVVDGKKVCQWFGTDNGCRNGRSCTFQHSWSGLSRAERCLLCGSKKHRAKDSTNNKESTSPERGGPPRPQKPGAGTTAAATASTSLASANVTEEPAPGAATVPPTTSSTTTSNKIDAAKVTEILSETNKMLKALTANQPATPVAASSSVDPLEMIQKQLDEVRRSKVLRVKDAAEPSSSFSSAVSWYEARLSSSTVSGPAKSDYEEALLDSGASHAYRAPLSEEELEAARRVGVALATGEERAIPQNSGGTLLSEGGHEGTILPMGQLVKLLGCKVLWNEDDGGSPCT</sequence>
<evidence type="ECO:0000313" key="5">
    <source>
        <dbReference type="Proteomes" id="UP000601435"/>
    </source>
</evidence>
<protein>
    <submittedName>
        <fullName evidence="4">GIP protein</fullName>
    </submittedName>
</protein>
<dbReference type="Proteomes" id="UP000601435">
    <property type="component" value="Unassembled WGS sequence"/>
</dbReference>
<feature type="region of interest" description="Disordered" evidence="2">
    <location>
        <begin position="285"/>
        <end position="317"/>
    </location>
</feature>
<feature type="region of interest" description="Disordered" evidence="2">
    <location>
        <begin position="865"/>
        <end position="898"/>
    </location>
</feature>
<dbReference type="PROSITE" id="PS50103">
    <property type="entry name" value="ZF_C3H1"/>
    <property type="match status" value="1"/>
</dbReference>
<proteinExistence type="predicted"/>
<reference evidence="4" key="1">
    <citation type="submission" date="2021-02" db="EMBL/GenBank/DDBJ databases">
        <authorList>
            <person name="Dougan E. K."/>
            <person name="Rhodes N."/>
            <person name="Thang M."/>
            <person name="Chan C."/>
        </authorList>
    </citation>
    <scope>NUCLEOTIDE SEQUENCE</scope>
</reference>
<dbReference type="SUPFAM" id="SSF110296">
    <property type="entry name" value="Oligoxyloglucan reducing end-specific cellobiohydrolase"/>
    <property type="match status" value="1"/>
</dbReference>
<organism evidence="4 5">
    <name type="scientific">Symbiodinium necroappetens</name>
    <dbReference type="NCBI Taxonomy" id="1628268"/>
    <lineage>
        <taxon>Eukaryota</taxon>
        <taxon>Sar</taxon>
        <taxon>Alveolata</taxon>
        <taxon>Dinophyceae</taxon>
        <taxon>Suessiales</taxon>
        <taxon>Symbiodiniaceae</taxon>
        <taxon>Symbiodinium</taxon>
    </lineage>
</organism>
<comment type="caution">
    <text evidence="4">The sequence shown here is derived from an EMBL/GenBank/DDBJ whole genome shotgun (WGS) entry which is preliminary data.</text>
</comment>
<dbReference type="GO" id="GO:0008270">
    <property type="term" value="F:zinc ion binding"/>
    <property type="evidence" value="ECO:0007669"/>
    <property type="project" value="UniProtKB-KW"/>
</dbReference>